<dbReference type="PANTHER" id="PTHR43304:SF1">
    <property type="entry name" value="PAC DOMAIN-CONTAINING PROTEIN"/>
    <property type="match status" value="1"/>
</dbReference>
<evidence type="ECO:0000313" key="11">
    <source>
        <dbReference type="Proteomes" id="UP000286701"/>
    </source>
</evidence>
<dbReference type="RefSeq" id="WP_128536052.1">
    <property type="nucleotide sequence ID" value="NZ_SBIW01000012.1"/>
</dbReference>
<dbReference type="NCBIfam" id="TIGR00229">
    <property type="entry name" value="sensory_box"/>
    <property type="match status" value="3"/>
</dbReference>
<evidence type="ECO:0000259" key="8">
    <source>
        <dbReference type="PROSITE" id="PS50112"/>
    </source>
</evidence>
<feature type="domain" description="PAC" evidence="9">
    <location>
        <begin position="90"/>
        <end position="142"/>
    </location>
</feature>
<dbReference type="Gene3D" id="1.10.287.130">
    <property type="match status" value="1"/>
</dbReference>
<name>A0A3S3X0Y2_9SPHI</name>
<evidence type="ECO:0000256" key="6">
    <source>
        <dbReference type="SAM" id="Coils"/>
    </source>
</evidence>
<dbReference type="EC" id="2.7.13.3" evidence="2"/>
<protein>
    <recommendedName>
        <fullName evidence="2">histidine kinase</fullName>
        <ecNumber evidence="2">2.7.13.3</ecNumber>
    </recommendedName>
</protein>
<feature type="domain" description="PAC" evidence="9">
    <location>
        <begin position="400"/>
        <end position="453"/>
    </location>
</feature>
<dbReference type="InterPro" id="IPR000014">
    <property type="entry name" value="PAS"/>
</dbReference>
<dbReference type="SMART" id="SM00091">
    <property type="entry name" value="PAS"/>
    <property type="match status" value="3"/>
</dbReference>
<keyword evidence="4" id="KW-0808">Transferase</keyword>
<dbReference type="EMBL" id="SBIW01000012">
    <property type="protein sequence ID" value="RWY48159.1"/>
    <property type="molecule type" value="Genomic_DNA"/>
</dbReference>
<dbReference type="Gene3D" id="3.30.565.10">
    <property type="entry name" value="Histidine kinase-like ATPase, C-terminal domain"/>
    <property type="match status" value="1"/>
</dbReference>
<organism evidence="10 11">
    <name type="scientific">Mucilaginibacter gilvus</name>
    <dbReference type="NCBI Taxonomy" id="2305909"/>
    <lineage>
        <taxon>Bacteria</taxon>
        <taxon>Pseudomonadati</taxon>
        <taxon>Bacteroidota</taxon>
        <taxon>Sphingobacteriia</taxon>
        <taxon>Sphingobacteriales</taxon>
        <taxon>Sphingobacteriaceae</taxon>
        <taxon>Mucilaginibacter</taxon>
    </lineage>
</organism>
<comment type="catalytic activity">
    <reaction evidence="1">
        <text>ATP + protein L-histidine = ADP + protein N-phospho-L-histidine.</text>
        <dbReference type="EC" id="2.7.13.3"/>
    </reaction>
</comment>
<feature type="coiled-coil region" evidence="6">
    <location>
        <begin position="267"/>
        <end position="322"/>
    </location>
</feature>
<dbReference type="PRINTS" id="PR00344">
    <property type="entry name" value="BCTRLSENSOR"/>
</dbReference>
<dbReference type="SMART" id="SM00086">
    <property type="entry name" value="PAC"/>
    <property type="match status" value="4"/>
</dbReference>
<dbReference type="GO" id="GO:0000155">
    <property type="term" value="F:phosphorelay sensor kinase activity"/>
    <property type="evidence" value="ECO:0007669"/>
    <property type="project" value="InterPro"/>
</dbReference>
<dbReference type="CDD" id="cd00130">
    <property type="entry name" value="PAS"/>
    <property type="match status" value="3"/>
</dbReference>
<evidence type="ECO:0000256" key="1">
    <source>
        <dbReference type="ARBA" id="ARBA00000085"/>
    </source>
</evidence>
<keyword evidence="3" id="KW-0597">Phosphoprotein</keyword>
<dbReference type="InterPro" id="IPR013655">
    <property type="entry name" value="PAS_fold_3"/>
</dbReference>
<evidence type="ECO:0000256" key="4">
    <source>
        <dbReference type="ARBA" id="ARBA00022679"/>
    </source>
</evidence>
<dbReference type="InterPro" id="IPR005467">
    <property type="entry name" value="His_kinase_dom"/>
</dbReference>
<sequence>MTKPSDNKPLLNEQAIFASEERFRALVTATSDVIYSLSADWRIMRQLDGRGFLKDTHEPTTDWLAKNVYPGDQEMVTAAIKEAIRDKKILQLEHRVQRVDGSTGWTFSRAVPILDERGEITEWFGTASDITDRKQAEEALRETTERAEQQKRLYETITAGTPDLMYVFGLDYRFTYANAALLTMWGKTWDNAVGKGLRENGYEEWHAAMHEREIDQVRATKQSVRGEVSFPHATLGRRVYDYILTPVLDENGEVEAVAGTTRDVTERKQWEQALAQSSEELQSINEEMASSNEELASTNEELSASNDELGSLNRQLLAARQKIEEGEVALRLAINAANFGTWFIHSVTREFIVDTRLKELFGYYPEESLSIEQALAQITEEYRGYVANKLENAIYHNGDYDVTYPVIGLHDNQLRWLRAIGNLKADPSGAFSAFTGVVMDITDQYLAAVKVERAEEGLRMAVDAAGLGTYFINATDRVLSASPTLKEFFGFKPDEEVPYEAVINQIHQDYRQKVAEMVEVAFTKGQRFDMEYPVIGYHDGATRWVRGIGTMLNYDGKDFFTGVLHDITERKRDEMRKNDFIGMVSHELKTPLTSLNAIIQVTNAKLQTSDDQFLAGAMAKANAQVKRMSTMINGFLNISRLESGKILIEKSRFNIQELVGEIAEEMKLSVNSHHISLPQCASTEVYADRDKINSVVSNLISNAVKYSPKDTTIQISCTIKQKELIVSVRDEGIGIKPSDAVKIFDRYYRVESSNTRHISGFGIGLYLSAEIVERHGGKIWLESEPDKGSTFYFSLPL</sequence>
<evidence type="ECO:0000313" key="10">
    <source>
        <dbReference type="EMBL" id="RWY48159.1"/>
    </source>
</evidence>
<evidence type="ECO:0000256" key="5">
    <source>
        <dbReference type="ARBA" id="ARBA00022777"/>
    </source>
</evidence>
<dbReference type="InterPro" id="IPR001610">
    <property type="entry name" value="PAC"/>
</dbReference>
<dbReference type="InterPro" id="IPR003594">
    <property type="entry name" value="HATPase_dom"/>
</dbReference>
<evidence type="ECO:0000256" key="2">
    <source>
        <dbReference type="ARBA" id="ARBA00012438"/>
    </source>
</evidence>
<dbReference type="OrthoDB" id="9813151at2"/>
<dbReference type="InterPro" id="IPR003661">
    <property type="entry name" value="HisK_dim/P_dom"/>
</dbReference>
<dbReference type="InterPro" id="IPR013656">
    <property type="entry name" value="PAS_4"/>
</dbReference>
<dbReference type="Pfam" id="PF08448">
    <property type="entry name" value="PAS_4"/>
    <property type="match status" value="1"/>
</dbReference>
<dbReference type="PANTHER" id="PTHR43304">
    <property type="entry name" value="PHYTOCHROME-LIKE PROTEIN CPH1"/>
    <property type="match status" value="1"/>
</dbReference>
<dbReference type="AlphaFoldDB" id="A0A3S3X0Y2"/>
<proteinExistence type="predicted"/>
<feature type="domain" description="Histidine kinase" evidence="7">
    <location>
        <begin position="583"/>
        <end position="797"/>
    </location>
</feature>
<dbReference type="SUPFAM" id="SSF55874">
    <property type="entry name" value="ATPase domain of HSP90 chaperone/DNA topoisomerase II/histidine kinase"/>
    <property type="match status" value="1"/>
</dbReference>
<dbReference type="Gene3D" id="2.10.70.100">
    <property type="match status" value="1"/>
</dbReference>
<feature type="domain" description="PAS" evidence="8">
    <location>
        <begin position="454"/>
        <end position="525"/>
    </location>
</feature>
<dbReference type="SUPFAM" id="SSF47384">
    <property type="entry name" value="Homodimeric domain of signal transducing histidine kinase"/>
    <property type="match status" value="1"/>
</dbReference>
<dbReference type="InterPro" id="IPR052162">
    <property type="entry name" value="Sensor_kinase/Photoreceptor"/>
</dbReference>
<dbReference type="PROSITE" id="PS50109">
    <property type="entry name" value="HIS_KIN"/>
    <property type="match status" value="1"/>
</dbReference>
<comment type="caution">
    <text evidence="10">The sequence shown here is derived from an EMBL/GenBank/DDBJ whole genome shotgun (WGS) entry which is preliminary data.</text>
</comment>
<gene>
    <name evidence="10" type="ORF">EPL05_21525</name>
</gene>
<dbReference type="InterPro" id="IPR004358">
    <property type="entry name" value="Sig_transdc_His_kin-like_C"/>
</dbReference>
<dbReference type="CDD" id="cd00082">
    <property type="entry name" value="HisKA"/>
    <property type="match status" value="1"/>
</dbReference>
<dbReference type="SMART" id="SM00387">
    <property type="entry name" value="HATPase_c"/>
    <property type="match status" value="1"/>
</dbReference>
<evidence type="ECO:0000256" key="3">
    <source>
        <dbReference type="ARBA" id="ARBA00022553"/>
    </source>
</evidence>
<reference evidence="10 11" key="1">
    <citation type="submission" date="2019-01" db="EMBL/GenBank/DDBJ databases">
        <title>Mucilaginibacter antarcticum sp. nov., isolated from antarctic soil.</title>
        <authorList>
            <person name="Yan Y.-Q."/>
            <person name="Du Z.-J."/>
        </authorList>
    </citation>
    <scope>NUCLEOTIDE SEQUENCE [LARGE SCALE GENOMIC DNA]</scope>
    <source>
        <strain evidence="10 11">F01003</strain>
    </source>
</reference>
<dbReference type="InterPro" id="IPR036097">
    <property type="entry name" value="HisK_dim/P_sf"/>
</dbReference>
<dbReference type="SMART" id="SM00388">
    <property type="entry name" value="HisKA"/>
    <property type="match status" value="1"/>
</dbReference>
<dbReference type="Pfam" id="PF08447">
    <property type="entry name" value="PAS_3"/>
    <property type="match status" value="2"/>
</dbReference>
<evidence type="ECO:0000259" key="7">
    <source>
        <dbReference type="PROSITE" id="PS50109"/>
    </source>
</evidence>
<dbReference type="Pfam" id="PF02518">
    <property type="entry name" value="HATPase_c"/>
    <property type="match status" value="1"/>
</dbReference>
<feature type="domain" description="PAC" evidence="9">
    <location>
        <begin position="224"/>
        <end position="276"/>
    </location>
</feature>
<dbReference type="Pfam" id="PF00512">
    <property type="entry name" value="HisKA"/>
    <property type="match status" value="1"/>
</dbReference>
<dbReference type="Proteomes" id="UP000286701">
    <property type="component" value="Unassembled WGS sequence"/>
</dbReference>
<dbReference type="InterPro" id="IPR000700">
    <property type="entry name" value="PAS-assoc_C"/>
</dbReference>
<keyword evidence="5" id="KW-0418">Kinase</keyword>
<keyword evidence="11" id="KW-1185">Reference proteome</keyword>
<dbReference type="PROSITE" id="PS50112">
    <property type="entry name" value="PAS"/>
    <property type="match status" value="1"/>
</dbReference>
<accession>A0A3S3X0Y2</accession>
<dbReference type="PROSITE" id="PS50113">
    <property type="entry name" value="PAC"/>
    <property type="match status" value="4"/>
</dbReference>
<evidence type="ECO:0000259" key="9">
    <source>
        <dbReference type="PROSITE" id="PS50113"/>
    </source>
</evidence>
<dbReference type="SUPFAM" id="SSF55785">
    <property type="entry name" value="PYP-like sensor domain (PAS domain)"/>
    <property type="match status" value="4"/>
</dbReference>
<dbReference type="InterPro" id="IPR036890">
    <property type="entry name" value="HATPase_C_sf"/>
</dbReference>
<keyword evidence="6" id="KW-0175">Coiled coil</keyword>
<dbReference type="InterPro" id="IPR035965">
    <property type="entry name" value="PAS-like_dom_sf"/>
</dbReference>
<dbReference type="Gene3D" id="3.30.450.20">
    <property type="entry name" value="PAS domain"/>
    <property type="match status" value="4"/>
</dbReference>
<feature type="domain" description="PAC" evidence="9">
    <location>
        <begin position="528"/>
        <end position="579"/>
    </location>
</feature>
<dbReference type="FunFam" id="3.30.565.10:FF:000006">
    <property type="entry name" value="Sensor histidine kinase WalK"/>
    <property type="match status" value="1"/>
</dbReference>